<sequence>MIPIPTLGAQREFFRFAAEPNFTNAPGEELHLQTPALLRRFSHKGERSVPRGLGKRKCSPDSSHVLLWKTLPKCGFWLFHKTLIKHVINSLELNSIFVNAVKPLKTTVCREVWPGSRPVVTSSMDVAHYTSKPDPEPYYVYNGNTKATTFNATDTTNGLHSLNFSTILTGFSEQMFLACDCKRCYNSQSRKQLQAKAYGNQTAEALAETSHSKLTESCKPQGDHECSNNMKLQMFGHQAMHLRFCQSSGHGSFSSRRLNRDVLSG</sequence>
<dbReference type="Proteomes" id="UP001214576">
    <property type="component" value="Unassembled WGS sequence"/>
</dbReference>
<proteinExistence type="predicted"/>
<evidence type="ECO:0000313" key="2">
    <source>
        <dbReference type="Proteomes" id="UP001214576"/>
    </source>
</evidence>
<keyword evidence="2" id="KW-1185">Reference proteome</keyword>
<accession>A0AAD4TMY0</accession>
<gene>
    <name evidence="1" type="ORF">MG293_019722</name>
</gene>
<dbReference type="AlphaFoldDB" id="A0AAD4TMY0"/>
<reference evidence="1" key="1">
    <citation type="submission" date="2022-03" db="EMBL/GenBank/DDBJ databases">
        <title>Genomic analyses of argali, domestic sheep and their hybrids provide insights into chromosomal evolution, heterosis and genetic basis of agronomic traits.</title>
        <authorList>
            <person name="Li M."/>
        </authorList>
    </citation>
    <scope>NUCLEOTIDE SEQUENCE</scope>
    <source>
        <strain evidence="1">CAU-MHL-2022a</strain>
        <tissue evidence="1">Skin</tissue>
    </source>
</reference>
<organism evidence="1 2">
    <name type="scientific">Ovis ammon polii</name>
    <dbReference type="NCBI Taxonomy" id="230172"/>
    <lineage>
        <taxon>Eukaryota</taxon>
        <taxon>Metazoa</taxon>
        <taxon>Chordata</taxon>
        <taxon>Craniata</taxon>
        <taxon>Vertebrata</taxon>
        <taxon>Euteleostomi</taxon>
        <taxon>Mammalia</taxon>
        <taxon>Eutheria</taxon>
        <taxon>Laurasiatheria</taxon>
        <taxon>Artiodactyla</taxon>
        <taxon>Ruminantia</taxon>
        <taxon>Pecora</taxon>
        <taxon>Bovidae</taxon>
        <taxon>Caprinae</taxon>
        <taxon>Ovis</taxon>
    </lineage>
</organism>
<dbReference type="EMBL" id="JAKZEL010000026">
    <property type="protein sequence ID" value="KAI4529866.1"/>
    <property type="molecule type" value="Genomic_DNA"/>
</dbReference>
<comment type="caution">
    <text evidence="1">The sequence shown here is derived from an EMBL/GenBank/DDBJ whole genome shotgun (WGS) entry which is preliminary data.</text>
</comment>
<evidence type="ECO:0000313" key="1">
    <source>
        <dbReference type="EMBL" id="KAI4529866.1"/>
    </source>
</evidence>
<name>A0AAD4TMY0_OVIAM</name>
<protein>
    <submittedName>
        <fullName evidence="1">Uncharacterized protein</fullName>
    </submittedName>
</protein>